<accession>A0A3R6AF12</accession>
<evidence type="ECO:0000256" key="1">
    <source>
        <dbReference type="SAM" id="Coils"/>
    </source>
</evidence>
<dbReference type="AlphaFoldDB" id="A0A3R6AF12"/>
<dbReference type="InterPro" id="IPR025827">
    <property type="entry name" value="Zn_ribbon_recom_dom"/>
</dbReference>
<dbReference type="Proteomes" id="UP000284465">
    <property type="component" value="Unassembled WGS sequence"/>
</dbReference>
<keyword evidence="1" id="KW-0175">Coiled coil</keyword>
<dbReference type="GO" id="GO:0000150">
    <property type="term" value="F:DNA strand exchange activity"/>
    <property type="evidence" value="ECO:0007669"/>
    <property type="project" value="InterPro"/>
</dbReference>
<evidence type="ECO:0000313" key="4">
    <source>
        <dbReference type="Proteomes" id="UP000284465"/>
    </source>
</evidence>
<dbReference type="Pfam" id="PF14287">
    <property type="entry name" value="DUF4368"/>
    <property type="match status" value="1"/>
</dbReference>
<dbReference type="EMBL" id="QSFP01000021">
    <property type="protein sequence ID" value="RHA65203.1"/>
    <property type="molecule type" value="Genomic_DNA"/>
</dbReference>
<dbReference type="InterPro" id="IPR005094">
    <property type="entry name" value="Endonuclease_MobA/VirD2"/>
</dbReference>
<organism evidence="3 4">
    <name type="scientific">Roseburia intestinalis</name>
    <dbReference type="NCBI Taxonomy" id="166486"/>
    <lineage>
        <taxon>Bacteria</taxon>
        <taxon>Bacillati</taxon>
        <taxon>Bacillota</taxon>
        <taxon>Clostridia</taxon>
        <taxon>Lachnospirales</taxon>
        <taxon>Lachnospiraceae</taxon>
        <taxon>Roseburia</taxon>
    </lineage>
</organism>
<dbReference type="GO" id="GO:0003677">
    <property type="term" value="F:DNA binding"/>
    <property type="evidence" value="ECO:0007669"/>
    <property type="project" value="InterPro"/>
</dbReference>
<dbReference type="InterPro" id="IPR011109">
    <property type="entry name" value="DNA_bind_recombinase_dom"/>
</dbReference>
<dbReference type="Pfam" id="PF07508">
    <property type="entry name" value="Recombinase"/>
    <property type="match status" value="1"/>
</dbReference>
<feature type="coiled-coil region" evidence="1">
    <location>
        <begin position="594"/>
        <end position="628"/>
    </location>
</feature>
<dbReference type="Pfam" id="PF13408">
    <property type="entry name" value="Zn_ribbon_recom"/>
    <property type="match status" value="1"/>
</dbReference>
<comment type="caution">
    <text evidence="3">The sequence shown here is derived from an EMBL/GenBank/DDBJ whole genome shotgun (WGS) entry which is preliminary data.</text>
</comment>
<dbReference type="Gene3D" id="3.90.1750.20">
    <property type="entry name" value="Putative Large Serine Recombinase, Chain B, Domain 2"/>
    <property type="match status" value="1"/>
</dbReference>
<dbReference type="PANTHER" id="PTHR30461">
    <property type="entry name" value="DNA-INVERTASE FROM LAMBDOID PROPHAGE"/>
    <property type="match status" value="1"/>
</dbReference>
<dbReference type="InterPro" id="IPR038109">
    <property type="entry name" value="DNA_bind_recomb_sf"/>
</dbReference>
<reference evidence="3 4" key="1">
    <citation type="submission" date="2018-08" db="EMBL/GenBank/DDBJ databases">
        <title>A genome reference for cultivated species of the human gut microbiota.</title>
        <authorList>
            <person name="Zou Y."/>
            <person name="Xue W."/>
            <person name="Luo G."/>
        </authorList>
    </citation>
    <scope>NUCLEOTIDE SEQUENCE [LARGE SCALE GENOMIC DNA]</scope>
    <source>
        <strain evidence="3 4">AM43-11</strain>
    </source>
</reference>
<evidence type="ECO:0000259" key="2">
    <source>
        <dbReference type="PROSITE" id="PS51737"/>
    </source>
</evidence>
<name>A0A3R6AF12_9FIRM</name>
<feature type="domain" description="Recombinase" evidence="2">
    <location>
        <begin position="352"/>
        <end position="500"/>
    </location>
</feature>
<sequence length="801" mass="91243">MAVTKTHPIKSTLKAAIDYILNPEKTDGKLLASSFGCGLETADIEFAWTREAAGDRGTHLGRHLIQSFAVGETTPEEAHKIGMELAGAVLGGKYEFVLTTHVDKDHLHNHLIFNAVSFVDYKKYHSNKQSYHFIRRTSDRICKEHGLSVVVPGQDKGKSYAEYTAEKQGTSYKAKLKTAIDTLIPQVKDFDELLRRLQEMGYEIKQGKYISFRAAGQERFTRTKTLGAAYTEEAIKERIKGVYVAKTKTLREDKKIRLVVDLENSIKAQQSAGYERWAKIHNLKQAAKSMNFLTENKIEYYSELESKIADIMTAHDAAAKAVKEVEQRISVKIKSAYRARFQQGKFMGTTAPYGYIKDPADHNHLLIDDKVAHVVKEIFDLALKGNGVAKICRHLNKQHILRPAAYAAERGETGFERHFEGNEDKRYIWSGNSVRSILRSPIYAGNLVGYKRIAANMKSKKRPSKLPEEWEVIPNTHEGIVTQEEFDIVQQLITSRRLPQNKGGFVNIFAGVIKCVDCGCALRAMNVHRRKRPEIIDCVQYSCNNYARNGRSECSAHNIEARDLFNAVLADINCFADMAVNDEKAVRAIEKRLTETDQSRAKALEKERKKLNKRLAELDRLFSSLYEDKVMERITERNFEMMSGKYQKEQLEIEARLKEVTETLNESYEKSRGIRDFLALIRNYQGLKELDATVINALIDKILVSEREKMADGTVKQEIKIYYKFIGFVDELHIIPTKRWAAMPAKNCTVCGVEYVPGSGASRYCPACAKKIRREKSNESKRRSREQKRIACMNCPQKMTD</sequence>
<dbReference type="InterPro" id="IPR050639">
    <property type="entry name" value="SSR_resolvase"/>
</dbReference>
<protein>
    <submittedName>
        <fullName evidence="3">DUF4368 domain-containing protein</fullName>
    </submittedName>
</protein>
<proteinExistence type="predicted"/>
<dbReference type="Pfam" id="PF03432">
    <property type="entry name" value="Relaxase"/>
    <property type="match status" value="1"/>
</dbReference>
<dbReference type="PROSITE" id="PS51737">
    <property type="entry name" value="RECOMBINASE_DNA_BIND"/>
    <property type="match status" value="1"/>
</dbReference>
<dbReference type="InterPro" id="IPR025378">
    <property type="entry name" value="DUF4368"/>
</dbReference>
<gene>
    <name evidence="3" type="ORF">DW927_15040</name>
</gene>
<dbReference type="PANTHER" id="PTHR30461:SF23">
    <property type="entry name" value="DNA RECOMBINASE-RELATED"/>
    <property type="match status" value="1"/>
</dbReference>
<evidence type="ECO:0000313" key="3">
    <source>
        <dbReference type="EMBL" id="RHA65203.1"/>
    </source>
</evidence>